<feature type="chain" id="PRO_5012057159" evidence="1">
    <location>
        <begin position="20"/>
        <end position="399"/>
    </location>
</feature>
<dbReference type="AlphaFoldDB" id="A0A1Y6CIJ3"/>
<name>A0A1Y6CIJ3_9BACT</name>
<evidence type="ECO:0000313" key="3">
    <source>
        <dbReference type="Proteomes" id="UP000192907"/>
    </source>
</evidence>
<organism evidence="2 3">
    <name type="scientific">Pseudobacteriovorax antillogorgiicola</name>
    <dbReference type="NCBI Taxonomy" id="1513793"/>
    <lineage>
        <taxon>Bacteria</taxon>
        <taxon>Pseudomonadati</taxon>
        <taxon>Bdellovibrionota</taxon>
        <taxon>Oligoflexia</taxon>
        <taxon>Oligoflexales</taxon>
        <taxon>Pseudobacteriovoracaceae</taxon>
        <taxon>Pseudobacteriovorax</taxon>
    </lineage>
</organism>
<keyword evidence="1" id="KW-0732">Signal</keyword>
<accession>A0A1Y6CIJ3</accession>
<sequence>MKRVLLLAFTTMFPGILKASIAMRVAIDLSHRSNSNGTSADLSYLEIDFTHRGQNWFGDLSIAYPGGAYPKPRYRLNKNYTTPSWTADDRLILGIAEAGVGYQLNSSTAYQISVNPSLGRFVEFSKHSSALTLFERPWSQLAIQRSSRYESWRWQAVLGTGEGTFTPQSDSYFLYQGLSYQLSPSSWFHLEGTINQSPSTAMPIRWLSENRDSDIPGFRKQRIQASLWTDGSGQEARGLRGGIALQWFRTSDANASVDLDLTLPSSLDPIHGFYEQDKSSSSLQRLALSSFASYRILDQFIVASGFEMEVLHARHDIFSFCKTQVDPTCQSDQVTDQLRRHVVTVTFGSDYGESLYFGIDYYNSSYDKLYEIFNFDGVMSFRPENQSFDAFAARLYFKL</sequence>
<reference evidence="3" key="1">
    <citation type="submission" date="2017-04" db="EMBL/GenBank/DDBJ databases">
        <authorList>
            <person name="Varghese N."/>
            <person name="Submissions S."/>
        </authorList>
    </citation>
    <scope>NUCLEOTIDE SEQUENCE [LARGE SCALE GENOMIC DNA]</scope>
    <source>
        <strain evidence="3">RKEM611</strain>
    </source>
</reference>
<protein>
    <submittedName>
        <fullName evidence="2">Uncharacterized protein</fullName>
    </submittedName>
</protein>
<evidence type="ECO:0000256" key="1">
    <source>
        <dbReference type="SAM" id="SignalP"/>
    </source>
</evidence>
<dbReference type="STRING" id="1513793.SAMN06296036_12342"/>
<proteinExistence type="predicted"/>
<gene>
    <name evidence="2" type="ORF">SAMN06296036_12342</name>
</gene>
<evidence type="ECO:0000313" key="2">
    <source>
        <dbReference type="EMBL" id="SMF66564.1"/>
    </source>
</evidence>
<dbReference type="RefSeq" id="WP_132323615.1">
    <property type="nucleotide sequence ID" value="NZ_FWZT01000023.1"/>
</dbReference>
<dbReference type="EMBL" id="FWZT01000023">
    <property type="protein sequence ID" value="SMF66564.1"/>
    <property type="molecule type" value="Genomic_DNA"/>
</dbReference>
<dbReference type="Proteomes" id="UP000192907">
    <property type="component" value="Unassembled WGS sequence"/>
</dbReference>
<feature type="signal peptide" evidence="1">
    <location>
        <begin position="1"/>
        <end position="19"/>
    </location>
</feature>
<keyword evidence="3" id="KW-1185">Reference proteome</keyword>